<feature type="region of interest" description="Disordered" evidence="4">
    <location>
        <begin position="158"/>
        <end position="184"/>
    </location>
</feature>
<dbReference type="PANTHER" id="PTHR43309:SF3">
    <property type="entry name" value="5-OXOPROLINASE SUBUNIT C"/>
    <property type="match status" value="1"/>
</dbReference>
<organism evidence="6 7">
    <name type="scientific">Maritimibacter alkaliphilus HTCC2654</name>
    <dbReference type="NCBI Taxonomy" id="314271"/>
    <lineage>
        <taxon>Bacteria</taxon>
        <taxon>Pseudomonadati</taxon>
        <taxon>Pseudomonadota</taxon>
        <taxon>Alphaproteobacteria</taxon>
        <taxon>Rhodobacterales</taxon>
        <taxon>Roseobacteraceae</taxon>
        <taxon>Maritimibacter</taxon>
    </lineage>
</organism>
<dbReference type="InterPro" id="IPR029000">
    <property type="entry name" value="Cyclophilin-like_dom_sf"/>
</dbReference>
<name>A3VFU2_9RHOB</name>
<evidence type="ECO:0000256" key="1">
    <source>
        <dbReference type="ARBA" id="ARBA00022741"/>
    </source>
</evidence>
<dbReference type="STRING" id="314271.RB2654_06399"/>
<dbReference type="Proteomes" id="UP000002931">
    <property type="component" value="Unassembled WGS sequence"/>
</dbReference>
<dbReference type="RefSeq" id="WP_008329850.1">
    <property type="nucleotide sequence ID" value="NZ_CH902578.1"/>
</dbReference>
<dbReference type="OrthoDB" id="9768696at2"/>
<evidence type="ECO:0000313" key="6">
    <source>
        <dbReference type="EMBL" id="EAQ12718.1"/>
    </source>
</evidence>
<gene>
    <name evidence="6" type="ORF">RB2654_06399</name>
</gene>
<dbReference type="Gene3D" id="2.40.100.10">
    <property type="entry name" value="Cyclophilin-like"/>
    <property type="match status" value="1"/>
</dbReference>
<dbReference type="SUPFAM" id="SSF50891">
    <property type="entry name" value="Cyclophilin-like"/>
    <property type="match status" value="1"/>
</dbReference>
<evidence type="ECO:0000256" key="2">
    <source>
        <dbReference type="ARBA" id="ARBA00022801"/>
    </source>
</evidence>
<evidence type="ECO:0000256" key="3">
    <source>
        <dbReference type="ARBA" id="ARBA00022840"/>
    </source>
</evidence>
<dbReference type="InterPro" id="IPR003778">
    <property type="entry name" value="CT_A_B"/>
</dbReference>
<evidence type="ECO:0000256" key="4">
    <source>
        <dbReference type="SAM" id="MobiDB-lite"/>
    </source>
</evidence>
<evidence type="ECO:0000259" key="5">
    <source>
        <dbReference type="SMART" id="SM00797"/>
    </source>
</evidence>
<dbReference type="Pfam" id="PF02626">
    <property type="entry name" value="CT_A_B"/>
    <property type="match status" value="1"/>
</dbReference>
<feature type="domain" description="Carboxyltransferase" evidence="5">
    <location>
        <begin position="27"/>
        <end position="302"/>
    </location>
</feature>
<keyword evidence="2 6" id="KW-0378">Hydrolase</keyword>
<dbReference type="HOGENOM" id="CLU_028967_0_3_5"/>
<dbReference type="eggNOG" id="COG1984">
    <property type="taxonomic scope" value="Bacteria"/>
</dbReference>
<dbReference type="AlphaFoldDB" id="A3VFU2"/>
<proteinExistence type="predicted"/>
<dbReference type="InterPro" id="IPR052708">
    <property type="entry name" value="PxpC"/>
</dbReference>
<sequence length="337" mass="35262">MADAVLTVTYTGPQVSFQDGGRRGWMRFGVPASGPMDRFAHAAANRALGRPAGATAIEVSMGGLSLTCESGTVSFAVCGGGFTLDHAGARVEGWVVRTLSAGESLTIRAGKWGSWCYLAFAGEVDAQAWLGATATHAISQFGGGALTTGQRITLRNAEATPSREGPLPAPPLPDPNARQPVVPGPQEDRFAPGALDTLTREPFTVTPAYDRMGMRLDGPELPLADALSIPSEPTLRGSIQVAGDGVATVLLADHQTTGGYPKIATLVSTATDALVQARAGDKVRFVAVSPDEAIMRARRDLATRQAWLDEIAVPRGSLEDRLMRANLISGVHHGGDE</sequence>
<dbReference type="PANTHER" id="PTHR43309">
    <property type="entry name" value="5-OXOPROLINASE SUBUNIT C"/>
    <property type="match status" value="1"/>
</dbReference>
<reference evidence="6 7" key="1">
    <citation type="journal article" date="2010" name="J. Bacteriol.">
        <title>Genome sequences of Pelagibaca bermudensis HTCC2601T and Maritimibacter alkaliphilus HTCC2654T, the type strains of two marine Roseobacter genera.</title>
        <authorList>
            <person name="Thrash J.C."/>
            <person name="Cho J.C."/>
            <person name="Ferriera S."/>
            <person name="Johnson J."/>
            <person name="Vergin K.L."/>
            <person name="Giovannoni S.J."/>
        </authorList>
    </citation>
    <scope>NUCLEOTIDE SEQUENCE [LARGE SCALE GENOMIC DNA]</scope>
    <source>
        <strain evidence="6 7">HTCC2654</strain>
    </source>
</reference>
<dbReference type="EMBL" id="AAMT01000007">
    <property type="protein sequence ID" value="EAQ12718.1"/>
    <property type="molecule type" value="Genomic_DNA"/>
</dbReference>
<protein>
    <submittedName>
        <fullName evidence="6">Putative allophanate hydrolase subunit 2</fullName>
    </submittedName>
</protein>
<accession>A3VFU2</accession>
<keyword evidence="7" id="KW-1185">Reference proteome</keyword>
<keyword evidence="1" id="KW-0547">Nucleotide-binding</keyword>
<comment type="caution">
    <text evidence="6">The sequence shown here is derived from an EMBL/GenBank/DDBJ whole genome shotgun (WGS) entry which is preliminary data.</text>
</comment>
<keyword evidence="3" id="KW-0067">ATP-binding</keyword>
<dbReference type="GO" id="GO:0005524">
    <property type="term" value="F:ATP binding"/>
    <property type="evidence" value="ECO:0007669"/>
    <property type="project" value="UniProtKB-KW"/>
</dbReference>
<evidence type="ECO:0000313" key="7">
    <source>
        <dbReference type="Proteomes" id="UP000002931"/>
    </source>
</evidence>
<dbReference type="GO" id="GO:0016787">
    <property type="term" value="F:hydrolase activity"/>
    <property type="evidence" value="ECO:0007669"/>
    <property type="project" value="UniProtKB-KW"/>
</dbReference>
<dbReference type="SMART" id="SM00797">
    <property type="entry name" value="AHS2"/>
    <property type="match status" value="1"/>
</dbReference>